<dbReference type="Proteomes" id="UP001234178">
    <property type="component" value="Unassembled WGS sequence"/>
</dbReference>
<keyword evidence="3" id="KW-1185">Reference proteome</keyword>
<evidence type="ECO:0000313" key="3">
    <source>
        <dbReference type="Proteomes" id="UP001234178"/>
    </source>
</evidence>
<evidence type="ECO:0000256" key="1">
    <source>
        <dbReference type="SAM" id="MobiDB-lite"/>
    </source>
</evidence>
<name>A0ABR0AS83_9CRUS</name>
<gene>
    <name evidence="2" type="ORF">OUZ56_017136</name>
</gene>
<organism evidence="2 3">
    <name type="scientific">Daphnia magna</name>
    <dbReference type="NCBI Taxonomy" id="35525"/>
    <lineage>
        <taxon>Eukaryota</taxon>
        <taxon>Metazoa</taxon>
        <taxon>Ecdysozoa</taxon>
        <taxon>Arthropoda</taxon>
        <taxon>Crustacea</taxon>
        <taxon>Branchiopoda</taxon>
        <taxon>Diplostraca</taxon>
        <taxon>Cladocera</taxon>
        <taxon>Anomopoda</taxon>
        <taxon>Daphniidae</taxon>
        <taxon>Daphnia</taxon>
    </lineage>
</organism>
<evidence type="ECO:0000313" key="2">
    <source>
        <dbReference type="EMBL" id="KAK4027976.1"/>
    </source>
</evidence>
<comment type="caution">
    <text evidence="2">The sequence shown here is derived from an EMBL/GenBank/DDBJ whole genome shotgun (WGS) entry which is preliminary data.</text>
</comment>
<proteinExistence type="predicted"/>
<protein>
    <submittedName>
        <fullName evidence="2">Uncharacterized protein</fullName>
    </submittedName>
</protein>
<accession>A0ABR0AS83</accession>
<feature type="region of interest" description="Disordered" evidence="1">
    <location>
        <begin position="79"/>
        <end position="109"/>
    </location>
</feature>
<dbReference type="EMBL" id="JAOYFB010000038">
    <property type="protein sequence ID" value="KAK4027976.1"/>
    <property type="molecule type" value="Genomic_DNA"/>
</dbReference>
<reference evidence="2 3" key="1">
    <citation type="journal article" date="2023" name="Nucleic Acids Res.">
        <title>The hologenome of Daphnia magna reveals possible DNA methylation and microbiome-mediated evolution of the host genome.</title>
        <authorList>
            <person name="Chaturvedi A."/>
            <person name="Li X."/>
            <person name="Dhandapani V."/>
            <person name="Marshall H."/>
            <person name="Kissane S."/>
            <person name="Cuenca-Cambronero M."/>
            <person name="Asole G."/>
            <person name="Calvet F."/>
            <person name="Ruiz-Romero M."/>
            <person name="Marangio P."/>
            <person name="Guigo R."/>
            <person name="Rago D."/>
            <person name="Mirbahai L."/>
            <person name="Eastwood N."/>
            <person name="Colbourne J.K."/>
            <person name="Zhou J."/>
            <person name="Mallon E."/>
            <person name="Orsini L."/>
        </authorList>
    </citation>
    <scope>NUCLEOTIDE SEQUENCE [LARGE SCALE GENOMIC DNA]</scope>
    <source>
        <strain evidence="2">LRV0_1</strain>
    </source>
</reference>
<sequence length="109" mass="12299">MKTNSLYNLKIHTEINIHKNILIGPNETRTRDLLLTRQALGHLSHATIDIMKTNSLYNLKVSLLCIGTGDERNRDMATVAGEEKKNQRAVDPDIPTRPEHSGKSRDLRA</sequence>